<organism evidence="2 3">
    <name type="scientific">Caenorhabditis japonica</name>
    <dbReference type="NCBI Taxonomy" id="281687"/>
    <lineage>
        <taxon>Eukaryota</taxon>
        <taxon>Metazoa</taxon>
        <taxon>Ecdysozoa</taxon>
        <taxon>Nematoda</taxon>
        <taxon>Chromadorea</taxon>
        <taxon>Rhabditida</taxon>
        <taxon>Rhabditina</taxon>
        <taxon>Rhabditomorpha</taxon>
        <taxon>Rhabditoidea</taxon>
        <taxon>Rhabditidae</taxon>
        <taxon>Peloderinae</taxon>
        <taxon>Caenorhabditis</taxon>
    </lineage>
</organism>
<protein>
    <submittedName>
        <fullName evidence="2">Uncharacterized protein</fullName>
    </submittedName>
</protein>
<reference evidence="2" key="2">
    <citation type="submission" date="2022-06" db="UniProtKB">
        <authorList>
            <consortium name="EnsemblMetazoa"/>
        </authorList>
    </citation>
    <scope>IDENTIFICATION</scope>
    <source>
        <strain evidence="2">DF5081</strain>
    </source>
</reference>
<feature type="region of interest" description="Disordered" evidence="1">
    <location>
        <begin position="1"/>
        <end position="24"/>
    </location>
</feature>
<evidence type="ECO:0000256" key="1">
    <source>
        <dbReference type="SAM" id="MobiDB-lite"/>
    </source>
</evidence>
<dbReference type="InterPro" id="IPR001888">
    <property type="entry name" value="Transposase_1"/>
</dbReference>
<reference evidence="3" key="1">
    <citation type="submission" date="2010-08" db="EMBL/GenBank/DDBJ databases">
        <authorList>
            <consortium name="Caenorhabditis japonica Sequencing Consortium"/>
            <person name="Wilson R.K."/>
        </authorList>
    </citation>
    <scope>NUCLEOTIDE SEQUENCE [LARGE SCALE GENOMIC DNA]</scope>
    <source>
        <strain evidence="3">DF5081</strain>
    </source>
</reference>
<evidence type="ECO:0000313" key="3">
    <source>
        <dbReference type="Proteomes" id="UP000005237"/>
    </source>
</evidence>
<evidence type="ECO:0000313" key="2">
    <source>
        <dbReference type="EnsemblMetazoa" id="CJA19305.1"/>
    </source>
</evidence>
<proteinExistence type="predicted"/>
<dbReference type="EnsemblMetazoa" id="CJA19305.1">
    <property type="protein sequence ID" value="CJA19305.1"/>
    <property type="gene ID" value="WBGene00138509"/>
</dbReference>
<dbReference type="Gene3D" id="3.30.420.10">
    <property type="entry name" value="Ribonuclease H-like superfamily/Ribonuclease H"/>
    <property type="match status" value="1"/>
</dbReference>
<dbReference type="GO" id="GO:0003676">
    <property type="term" value="F:nucleic acid binding"/>
    <property type="evidence" value="ECO:0007669"/>
    <property type="project" value="InterPro"/>
</dbReference>
<sequence>MNDLSRLQLKRPEQRPATRRREGEARCNYAKAGDHAWLQSLNHQQSSSRSRLPTSVYVLSPYQTQARVTACQVLLLTPRRKEFLVYNNDTHRAVWIPRGEEPPVQPKTNLHEKKCLLSCFWDAKGMLYYEFLPQGRTVNATTYSNQLASLALAFVVLT</sequence>
<dbReference type="Pfam" id="PF01359">
    <property type="entry name" value="Transposase_1"/>
    <property type="match status" value="1"/>
</dbReference>
<dbReference type="AlphaFoldDB" id="A0A8R1E3G1"/>
<accession>A0A8R1E3G1</accession>
<feature type="compositionally biased region" description="Basic and acidic residues" evidence="1">
    <location>
        <begin position="10"/>
        <end position="24"/>
    </location>
</feature>
<name>A0A8R1E3G1_CAEJA</name>
<dbReference type="Proteomes" id="UP000005237">
    <property type="component" value="Unassembled WGS sequence"/>
</dbReference>
<keyword evidence="3" id="KW-1185">Reference proteome</keyword>
<dbReference type="InterPro" id="IPR036397">
    <property type="entry name" value="RNaseH_sf"/>
</dbReference>